<dbReference type="FunFam" id="3.30.160.60:FF:000512">
    <property type="entry name" value="zinc finger protein 197 isoform X1"/>
    <property type="match status" value="1"/>
</dbReference>
<evidence type="ECO:0000256" key="7">
    <source>
        <dbReference type="ARBA" id="ARBA00023015"/>
    </source>
</evidence>
<sequence length="252" mass="29008">ERQSELHGSWSSNEADDELSVFELKEEFVDSRVAEPKEEAVEDAIPMGDLEQDMEHNSDYGSNQTATEADFQAADGAMEDKDRQRWSSVSIADSNDTDDSDCIFRPQQFSESLDKEMKFIQNALDSLDNNQSEAGYIDRMNHTEPGQPMDVQVMGLVSTDKNCPSDQYDLMQIRALKNCRVREKWFICPFCGKSFDRSSHLEMHQRIHTGEKPYTCTVCGRCFSQRSNLRTHQRTHKEYFHHSLSAEFNPQL</sequence>
<dbReference type="PANTHER" id="PTHR23235">
    <property type="entry name" value="KRUEPPEL-LIKE TRANSCRIPTION FACTOR"/>
    <property type="match status" value="1"/>
</dbReference>
<dbReference type="GeneTree" id="ENSGT01150000286934"/>
<evidence type="ECO:0000313" key="14">
    <source>
        <dbReference type="Ensembl" id="ENSGMOP00000028234.1"/>
    </source>
</evidence>
<evidence type="ECO:0000313" key="15">
    <source>
        <dbReference type="Proteomes" id="UP000694546"/>
    </source>
</evidence>
<accession>A0A8C5A7V9</accession>
<evidence type="ECO:0000256" key="9">
    <source>
        <dbReference type="ARBA" id="ARBA00023163"/>
    </source>
</evidence>
<organism evidence="14 15">
    <name type="scientific">Gadus morhua</name>
    <name type="common">Atlantic cod</name>
    <dbReference type="NCBI Taxonomy" id="8049"/>
    <lineage>
        <taxon>Eukaryota</taxon>
        <taxon>Metazoa</taxon>
        <taxon>Chordata</taxon>
        <taxon>Craniata</taxon>
        <taxon>Vertebrata</taxon>
        <taxon>Euteleostomi</taxon>
        <taxon>Actinopterygii</taxon>
        <taxon>Neopterygii</taxon>
        <taxon>Teleostei</taxon>
        <taxon>Neoteleostei</taxon>
        <taxon>Acanthomorphata</taxon>
        <taxon>Zeiogadaria</taxon>
        <taxon>Gadariae</taxon>
        <taxon>Gadiformes</taxon>
        <taxon>Gadoidei</taxon>
        <taxon>Gadidae</taxon>
        <taxon>Gadus</taxon>
    </lineage>
</organism>
<dbReference type="Pfam" id="PF00096">
    <property type="entry name" value="zf-C2H2"/>
    <property type="match status" value="2"/>
</dbReference>
<evidence type="ECO:0000256" key="1">
    <source>
        <dbReference type="ARBA" id="ARBA00003767"/>
    </source>
</evidence>
<dbReference type="GO" id="GO:0000981">
    <property type="term" value="F:DNA-binding transcription factor activity, RNA polymerase II-specific"/>
    <property type="evidence" value="ECO:0007669"/>
    <property type="project" value="TreeGrafter"/>
</dbReference>
<dbReference type="InterPro" id="IPR036236">
    <property type="entry name" value="Znf_C2H2_sf"/>
</dbReference>
<proteinExistence type="predicted"/>
<dbReference type="PROSITE" id="PS00028">
    <property type="entry name" value="ZINC_FINGER_C2H2_1"/>
    <property type="match status" value="2"/>
</dbReference>
<dbReference type="GO" id="GO:0008270">
    <property type="term" value="F:zinc ion binding"/>
    <property type="evidence" value="ECO:0007669"/>
    <property type="project" value="UniProtKB-KW"/>
</dbReference>
<evidence type="ECO:0000256" key="10">
    <source>
        <dbReference type="ARBA" id="ARBA00023242"/>
    </source>
</evidence>
<dbReference type="SMART" id="SM00355">
    <property type="entry name" value="ZnF_C2H2"/>
    <property type="match status" value="2"/>
</dbReference>
<evidence type="ECO:0000256" key="11">
    <source>
        <dbReference type="PROSITE-ProRule" id="PRU00042"/>
    </source>
</evidence>
<evidence type="ECO:0000256" key="2">
    <source>
        <dbReference type="ARBA" id="ARBA00004123"/>
    </source>
</evidence>
<dbReference type="PROSITE" id="PS50157">
    <property type="entry name" value="ZINC_FINGER_C2H2_2"/>
    <property type="match status" value="2"/>
</dbReference>
<comment type="function">
    <text evidence="1">May be involved in transcriptional regulation.</text>
</comment>
<name>A0A8C5A7V9_GADMO</name>
<keyword evidence="8" id="KW-0238">DNA-binding</keyword>
<evidence type="ECO:0000256" key="5">
    <source>
        <dbReference type="ARBA" id="ARBA00022771"/>
    </source>
</evidence>
<keyword evidence="4" id="KW-0677">Repeat</keyword>
<keyword evidence="6" id="KW-0862">Zinc</keyword>
<dbReference type="Gene3D" id="3.30.160.60">
    <property type="entry name" value="Classic Zinc Finger"/>
    <property type="match status" value="2"/>
</dbReference>
<dbReference type="FunFam" id="3.30.160.60:FF:000363">
    <property type="entry name" value="Zinc finger protein 239"/>
    <property type="match status" value="1"/>
</dbReference>
<evidence type="ECO:0000259" key="13">
    <source>
        <dbReference type="PROSITE" id="PS50157"/>
    </source>
</evidence>
<dbReference type="AlphaFoldDB" id="A0A8C5A7V9"/>
<evidence type="ECO:0000256" key="6">
    <source>
        <dbReference type="ARBA" id="ARBA00022833"/>
    </source>
</evidence>
<feature type="region of interest" description="Disordered" evidence="12">
    <location>
        <begin position="33"/>
        <end position="102"/>
    </location>
</feature>
<dbReference type="OMA" id="RIFQCTH"/>
<dbReference type="Ensembl" id="ENSGMOT00000060164.1">
    <property type="protein sequence ID" value="ENSGMOP00000028234.1"/>
    <property type="gene ID" value="ENSGMOG00000031815.1"/>
</dbReference>
<evidence type="ECO:0000256" key="8">
    <source>
        <dbReference type="ARBA" id="ARBA00023125"/>
    </source>
</evidence>
<keyword evidence="5 11" id="KW-0863">Zinc-finger</keyword>
<keyword evidence="3" id="KW-0479">Metal-binding</keyword>
<keyword evidence="7" id="KW-0805">Transcription regulation</keyword>
<keyword evidence="9" id="KW-0804">Transcription</keyword>
<dbReference type="GO" id="GO:0005634">
    <property type="term" value="C:nucleus"/>
    <property type="evidence" value="ECO:0007669"/>
    <property type="project" value="UniProtKB-SubCell"/>
</dbReference>
<keyword evidence="15" id="KW-1185">Reference proteome</keyword>
<feature type="domain" description="C2H2-type" evidence="13">
    <location>
        <begin position="186"/>
        <end position="213"/>
    </location>
</feature>
<feature type="domain" description="C2H2-type" evidence="13">
    <location>
        <begin position="214"/>
        <end position="236"/>
    </location>
</feature>
<reference evidence="14" key="1">
    <citation type="submission" date="2025-08" db="UniProtKB">
        <authorList>
            <consortium name="Ensembl"/>
        </authorList>
    </citation>
    <scope>IDENTIFICATION</scope>
</reference>
<dbReference type="GO" id="GO:0000978">
    <property type="term" value="F:RNA polymerase II cis-regulatory region sequence-specific DNA binding"/>
    <property type="evidence" value="ECO:0007669"/>
    <property type="project" value="TreeGrafter"/>
</dbReference>
<protein>
    <recommendedName>
        <fullName evidence="13">C2H2-type domain-containing protein</fullName>
    </recommendedName>
</protein>
<evidence type="ECO:0000256" key="4">
    <source>
        <dbReference type="ARBA" id="ARBA00022737"/>
    </source>
</evidence>
<evidence type="ECO:0000256" key="12">
    <source>
        <dbReference type="SAM" id="MobiDB-lite"/>
    </source>
</evidence>
<reference evidence="14" key="2">
    <citation type="submission" date="2025-09" db="UniProtKB">
        <authorList>
            <consortium name="Ensembl"/>
        </authorList>
    </citation>
    <scope>IDENTIFICATION</scope>
</reference>
<keyword evidence="10" id="KW-0539">Nucleus</keyword>
<dbReference type="InterPro" id="IPR013087">
    <property type="entry name" value="Znf_C2H2_type"/>
</dbReference>
<evidence type="ECO:0000256" key="3">
    <source>
        <dbReference type="ARBA" id="ARBA00022723"/>
    </source>
</evidence>
<dbReference type="PANTHER" id="PTHR23235:SF120">
    <property type="entry name" value="KRUPPEL-LIKE FACTOR 15"/>
    <property type="match status" value="1"/>
</dbReference>
<comment type="subcellular location">
    <subcellularLocation>
        <location evidence="2">Nucleus</location>
    </subcellularLocation>
</comment>
<dbReference type="Proteomes" id="UP000694546">
    <property type="component" value="Chromosome 8"/>
</dbReference>
<dbReference type="SUPFAM" id="SSF57667">
    <property type="entry name" value="beta-beta-alpha zinc fingers"/>
    <property type="match status" value="1"/>
</dbReference>